<dbReference type="GO" id="GO:0009117">
    <property type="term" value="P:nucleotide metabolic process"/>
    <property type="evidence" value="ECO:0007669"/>
    <property type="project" value="InterPro"/>
</dbReference>
<organism evidence="3">
    <name type="scientific">Lyngbya confervoides BDU141951</name>
    <dbReference type="NCBI Taxonomy" id="1574623"/>
    <lineage>
        <taxon>Bacteria</taxon>
        <taxon>Bacillati</taxon>
        <taxon>Cyanobacteriota</taxon>
        <taxon>Cyanophyceae</taxon>
        <taxon>Oscillatoriophycideae</taxon>
        <taxon>Oscillatoriales</taxon>
        <taxon>Microcoleaceae</taxon>
        <taxon>Lyngbya</taxon>
    </lineage>
</organism>
<evidence type="ECO:0000259" key="1">
    <source>
        <dbReference type="Pfam" id="PF09830"/>
    </source>
</evidence>
<reference evidence="3" key="3">
    <citation type="submission" date="2020-02" db="EMBL/GenBank/DDBJ databases">
        <authorList>
            <person name="Sarangi A.N."/>
            <person name="Ghosh S."/>
            <person name="Mukherjee M."/>
            <person name="Tripathy S."/>
        </authorList>
    </citation>
    <scope>NUCLEOTIDE SEQUENCE</scope>
    <source>
        <strain evidence="3">BDU141951</strain>
    </source>
</reference>
<name>A0A0C1V3F2_9CYAN</name>
<dbReference type="InterPro" id="IPR045759">
    <property type="entry name" value="Ap4A_phos1/2_N"/>
</dbReference>
<protein>
    <submittedName>
        <fullName evidence="3">Phosphorylase</fullName>
    </submittedName>
</protein>
<dbReference type="InterPro" id="IPR036265">
    <property type="entry name" value="HIT-like_sf"/>
</dbReference>
<feature type="domain" description="ATP adenylyltransferase C-terminal" evidence="1">
    <location>
        <begin position="189"/>
        <end position="298"/>
    </location>
</feature>
<dbReference type="Pfam" id="PF09830">
    <property type="entry name" value="ATP_transf"/>
    <property type="match status" value="1"/>
</dbReference>
<feature type="domain" description="Ap4A phosphorylase 1/2 N-terminal" evidence="2">
    <location>
        <begin position="8"/>
        <end position="176"/>
    </location>
</feature>
<evidence type="ECO:0000259" key="2">
    <source>
        <dbReference type="Pfam" id="PF19327"/>
    </source>
</evidence>
<reference evidence="3" key="2">
    <citation type="journal article" date="2015" name="Genome Announc.">
        <title>Draft Genome Sequence of Filamentous Marine Cyanobacterium Lyngbya confervoides Strain BDU141951.</title>
        <authorList>
            <person name="Chandrababunaidu M.M."/>
            <person name="Sen D."/>
            <person name="Tripathy S."/>
        </authorList>
    </citation>
    <scope>NUCLEOTIDE SEQUENCE</scope>
    <source>
        <strain evidence="3">BDU141951</strain>
    </source>
</reference>
<dbReference type="InterPro" id="IPR043171">
    <property type="entry name" value="Ap4A_phos1/2-like"/>
</dbReference>
<dbReference type="InterPro" id="IPR019200">
    <property type="entry name" value="ATP_adenylylTrfase_C"/>
</dbReference>
<evidence type="ECO:0000313" key="3">
    <source>
        <dbReference type="EMBL" id="NEV66334.1"/>
    </source>
</evidence>
<dbReference type="Gene3D" id="3.30.428.70">
    <property type="match status" value="1"/>
</dbReference>
<comment type="caution">
    <text evidence="3">The sequence shown here is derived from an EMBL/GenBank/DDBJ whole genome shotgun (WGS) entry which is preliminary data.</text>
</comment>
<reference evidence="3" key="1">
    <citation type="submission" date="2014-11" db="EMBL/GenBank/DDBJ databases">
        <authorList>
            <person name="Malar M.C."/>
            <person name="Sen D."/>
            <person name="Tripathy S."/>
        </authorList>
    </citation>
    <scope>NUCLEOTIDE SEQUENCE</scope>
    <source>
        <strain evidence="3">BDU141951</strain>
    </source>
</reference>
<dbReference type="EMBL" id="JTHE02000003">
    <property type="protein sequence ID" value="NEV66334.1"/>
    <property type="molecule type" value="Genomic_DNA"/>
</dbReference>
<sequence>MTQFAAGAPEVLWPLVQQTTTQALASGALMPIATHTHTLADGGIPFMVRVVDSLARKAKHDQAQRDRPARQPANPFLPYEPALFVADLSPTHVCLLNKFNVVDHHLLVITRDYVAQQTWLTLEDFVAWARCIQEIDGLGFYNSGPIAGASQHHKHLQLVPFQEDDSAATLPIAQIMPPPGSAIDPTRLPTLPFHHRWQPLHLDWQQDHRSLGQQLLSTYRQLLATLGLTLTTPQPEQSYNLLLTRNWMLVVGRSHPGYDGIGVNSLGYAGWLLVKTPAELEKLSQIGPLNLLTKVGIPVTEP</sequence>
<dbReference type="PANTHER" id="PTHR38420">
    <property type="entry name" value="AP-4-A PHOSPHORYLASE II"/>
    <property type="match status" value="1"/>
</dbReference>
<proteinExistence type="predicted"/>
<dbReference type="SUPFAM" id="SSF54197">
    <property type="entry name" value="HIT-like"/>
    <property type="match status" value="1"/>
</dbReference>
<dbReference type="InterPro" id="IPR009163">
    <property type="entry name" value="Ap4A_phos1/2"/>
</dbReference>
<accession>A0A0C1V3F2</accession>
<gene>
    <name evidence="3" type="ORF">QQ91_004300</name>
</gene>
<dbReference type="GO" id="GO:0003877">
    <property type="term" value="F:ATP:ADP adenylyltransferase activity"/>
    <property type="evidence" value="ECO:0007669"/>
    <property type="project" value="InterPro"/>
</dbReference>
<dbReference type="Pfam" id="PF19327">
    <property type="entry name" value="Ap4A_phos_N"/>
    <property type="match status" value="1"/>
</dbReference>
<dbReference type="AlphaFoldDB" id="A0A0C1V3F2"/>
<dbReference type="GO" id="GO:0005524">
    <property type="term" value="F:ATP binding"/>
    <property type="evidence" value="ECO:0007669"/>
    <property type="project" value="InterPro"/>
</dbReference>
<dbReference type="PANTHER" id="PTHR38420:SF1">
    <property type="entry name" value="PUTATIVE (AFU_ORTHOLOGUE AFUA_5G14690)-RELATED"/>
    <property type="match status" value="1"/>
</dbReference>
<dbReference type="PIRSF" id="PIRSF000846">
    <property type="entry name" value="ATP_adenylyltr"/>
    <property type="match status" value="1"/>
</dbReference>